<dbReference type="InterPro" id="IPR041208">
    <property type="entry name" value="Cap15"/>
</dbReference>
<reference evidence="3 4" key="1">
    <citation type="journal article" date="2015" name="Int. J. Syst. Evol. Microbiol.">
        <title>Streptomyces gilvifuscus sp. nov., an actinomycete that produces antibacterial compounds isolated from soil.</title>
        <authorList>
            <person name="Nguyen T.M."/>
            <person name="Kim J."/>
        </authorList>
    </citation>
    <scope>NUCLEOTIDE SEQUENCE [LARGE SCALE GENOMIC DNA]</scope>
    <source>
        <strain evidence="3 4">T113</strain>
    </source>
</reference>
<evidence type="ECO:0000256" key="1">
    <source>
        <dbReference type="SAM" id="Phobius"/>
    </source>
</evidence>
<feature type="transmembrane region" description="Helical" evidence="1">
    <location>
        <begin position="12"/>
        <end position="30"/>
    </location>
</feature>
<evidence type="ECO:0000259" key="2">
    <source>
        <dbReference type="Pfam" id="PF18153"/>
    </source>
</evidence>
<name>A0ABT5G0G2_9ACTN</name>
<dbReference type="EMBL" id="JAQOSK010000011">
    <property type="protein sequence ID" value="MDC2958157.1"/>
    <property type="molecule type" value="Genomic_DNA"/>
</dbReference>
<gene>
    <name evidence="3" type="ORF">PO587_27295</name>
</gene>
<keyword evidence="1" id="KW-0472">Membrane</keyword>
<accession>A0ABT5G0G2</accession>
<keyword evidence="4" id="KW-1185">Reference proteome</keyword>
<comment type="caution">
    <text evidence="3">The sequence shown here is derived from an EMBL/GenBank/DDBJ whole genome shotgun (WGS) entry which is preliminary data.</text>
</comment>
<proteinExistence type="predicted"/>
<feature type="domain" description="CD-NTase-associated protein 15" evidence="2">
    <location>
        <begin position="41"/>
        <end position="163"/>
    </location>
</feature>
<dbReference type="Pfam" id="PF18153">
    <property type="entry name" value="Cap15_CD_rec"/>
    <property type="match status" value="1"/>
</dbReference>
<protein>
    <recommendedName>
        <fullName evidence="2">CD-NTase-associated protein 15 domain-containing protein</fullName>
    </recommendedName>
</protein>
<dbReference type="Proteomes" id="UP001221328">
    <property type="component" value="Unassembled WGS sequence"/>
</dbReference>
<keyword evidence="1" id="KW-0812">Transmembrane</keyword>
<evidence type="ECO:0000313" key="4">
    <source>
        <dbReference type="Proteomes" id="UP001221328"/>
    </source>
</evidence>
<keyword evidence="1" id="KW-1133">Transmembrane helix</keyword>
<sequence length="184" mass="20642">MKLPGTEQKVLGFLPVIVLAIFAVFDNWLWRKGIIRKISRHPDLVGTWKGTLISMRVNDVHEEVEHPPIPIFIVVGQTYTSLSIRLLSEQSGSRSIAAFVQTNEPDDYSVYYHYDNTPGLRFREGSPVHLGGARIDVTGATPSFLEGEYWTNRRSRGTFTARRVSSKKFGTYEQAAAELTEGVG</sequence>
<evidence type="ECO:0000313" key="3">
    <source>
        <dbReference type="EMBL" id="MDC2958157.1"/>
    </source>
</evidence>
<dbReference type="RefSeq" id="WP_272177057.1">
    <property type="nucleotide sequence ID" value="NZ_JAQOSK010000011.1"/>
</dbReference>
<organism evidence="3 4">
    <name type="scientific">Streptomyces gilvifuscus</name>
    <dbReference type="NCBI Taxonomy" id="1550617"/>
    <lineage>
        <taxon>Bacteria</taxon>
        <taxon>Bacillati</taxon>
        <taxon>Actinomycetota</taxon>
        <taxon>Actinomycetes</taxon>
        <taxon>Kitasatosporales</taxon>
        <taxon>Streptomycetaceae</taxon>
        <taxon>Streptomyces</taxon>
    </lineage>
</organism>